<dbReference type="SUPFAM" id="SSF52172">
    <property type="entry name" value="CheY-like"/>
    <property type="match status" value="1"/>
</dbReference>
<name>A0A1I1GDV6_9HYPH</name>
<gene>
    <name evidence="3" type="ORF">SAMN04488059_102115</name>
</gene>
<evidence type="ECO:0000313" key="4">
    <source>
        <dbReference type="Proteomes" id="UP000182258"/>
    </source>
</evidence>
<dbReference type="EMBL" id="FOMB01000002">
    <property type="protein sequence ID" value="SFC09645.1"/>
    <property type="molecule type" value="Genomic_DNA"/>
</dbReference>
<feature type="modified residue" description="4-aspartylphosphate" evidence="1">
    <location>
        <position position="62"/>
    </location>
</feature>
<proteinExistence type="predicted"/>
<dbReference type="RefSeq" id="WP_052952499.1">
    <property type="nucleotide sequence ID" value="NZ_FOMB01000002.1"/>
</dbReference>
<dbReference type="InterPro" id="IPR011006">
    <property type="entry name" value="CheY-like_superfamily"/>
</dbReference>
<evidence type="ECO:0000256" key="1">
    <source>
        <dbReference type="PROSITE-ProRule" id="PRU00169"/>
    </source>
</evidence>
<dbReference type="Gene3D" id="3.40.50.2300">
    <property type="match status" value="1"/>
</dbReference>
<sequence>MLDPASPLSDVRLLIVEDEALIAILLEELAEEMGCRTLQTVASIADGLAAIEKFKPQLALVDCSLTHSGPDFTIADALDDAGVPFVFSSGHHTNILPVRHRCRDFLAKPFSLELLRTTIIRVRNAQLLATLTAPNDNTPAKHPVPFT</sequence>
<reference evidence="3 4" key="1">
    <citation type="submission" date="2016-10" db="EMBL/GenBank/DDBJ databases">
        <authorList>
            <person name="de Groot N.N."/>
        </authorList>
    </citation>
    <scope>NUCLEOTIDE SEQUENCE [LARGE SCALE GENOMIC DNA]</scope>
    <source>
        <strain evidence="3 4">CGMCC 1.10210</strain>
    </source>
</reference>
<dbReference type="Proteomes" id="UP000182258">
    <property type="component" value="Unassembled WGS sequence"/>
</dbReference>
<dbReference type="OrthoDB" id="582170at2"/>
<dbReference type="SMART" id="SM00448">
    <property type="entry name" value="REC"/>
    <property type="match status" value="1"/>
</dbReference>
<evidence type="ECO:0000313" key="3">
    <source>
        <dbReference type="EMBL" id="SFC09645.1"/>
    </source>
</evidence>
<protein>
    <submittedName>
        <fullName evidence="3">Response regulator receiver domain-containing protein</fullName>
    </submittedName>
</protein>
<evidence type="ECO:0000259" key="2">
    <source>
        <dbReference type="PROSITE" id="PS50110"/>
    </source>
</evidence>
<feature type="domain" description="Response regulatory" evidence="2">
    <location>
        <begin position="12"/>
        <end position="123"/>
    </location>
</feature>
<dbReference type="Pfam" id="PF00072">
    <property type="entry name" value="Response_reg"/>
    <property type="match status" value="1"/>
</dbReference>
<dbReference type="STRING" id="728005.SAMN04488059_102115"/>
<dbReference type="InterPro" id="IPR001789">
    <property type="entry name" value="Sig_transdc_resp-reg_receiver"/>
</dbReference>
<organism evidence="3 4">
    <name type="scientific">Devosia psychrophila</name>
    <dbReference type="NCBI Taxonomy" id="728005"/>
    <lineage>
        <taxon>Bacteria</taxon>
        <taxon>Pseudomonadati</taxon>
        <taxon>Pseudomonadota</taxon>
        <taxon>Alphaproteobacteria</taxon>
        <taxon>Hyphomicrobiales</taxon>
        <taxon>Devosiaceae</taxon>
        <taxon>Devosia</taxon>
    </lineage>
</organism>
<accession>A0A1I1GDV6</accession>
<dbReference type="AlphaFoldDB" id="A0A1I1GDV6"/>
<dbReference type="GO" id="GO:0000160">
    <property type="term" value="P:phosphorelay signal transduction system"/>
    <property type="evidence" value="ECO:0007669"/>
    <property type="project" value="InterPro"/>
</dbReference>
<keyword evidence="1" id="KW-0597">Phosphoprotein</keyword>
<dbReference type="PROSITE" id="PS50110">
    <property type="entry name" value="RESPONSE_REGULATORY"/>
    <property type="match status" value="1"/>
</dbReference>